<dbReference type="Proteomes" id="UP000070412">
    <property type="component" value="Unassembled WGS sequence"/>
</dbReference>
<dbReference type="GO" id="GO:0000978">
    <property type="term" value="F:RNA polymerase II cis-regulatory region sequence-specific DNA binding"/>
    <property type="evidence" value="ECO:0007669"/>
    <property type="project" value="TreeGrafter"/>
</dbReference>
<dbReference type="PANTHER" id="PTHR13006">
    <property type="entry name" value="PAPILLOMAVIRUS REGULATORY FACTOR PRF-1"/>
    <property type="match status" value="1"/>
</dbReference>
<reference evidence="11" key="3">
    <citation type="submission" date="2022-06" db="UniProtKB">
        <authorList>
            <consortium name="EnsemblMetazoa"/>
        </authorList>
    </citation>
    <scope>IDENTIFICATION</scope>
</reference>
<evidence type="ECO:0000256" key="1">
    <source>
        <dbReference type="ARBA" id="ARBA00004123"/>
    </source>
</evidence>
<dbReference type="InterPro" id="IPR052253">
    <property type="entry name" value="CR1/CR2-DNA-binding_regulator"/>
</dbReference>
<evidence type="ECO:0000256" key="9">
    <source>
        <dbReference type="SAM" id="MobiDB-lite"/>
    </source>
</evidence>
<feature type="compositionally biased region" description="Low complexity" evidence="9">
    <location>
        <begin position="430"/>
        <end position="454"/>
    </location>
</feature>
<dbReference type="AlphaFoldDB" id="A0A834VDJ7"/>
<dbReference type="SMART" id="SM01366">
    <property type="entry name" value="c-clamp"/>
    <property type="match status" value="1"/>
</dbReference>
<evidence type="ECO:0000256" key="7">
    <source>
        <dbReference type="ARBA" id="ARBA00023163"/>
    </source>
</evidence>
<protein>
    <submittedName>
        <fullName evidence="10">Zinc finger protein</fullName>
    </submittedName>
</protein>
<gene>
    <name evidence="10" type="ORF">SSS_2811</name>
</gene>
<keyword evidence="12" id="KW-1185">Reference proteome</keyword>
<dbReference type="PANTHER" id="PTHR13006:SF9">
    <property type="entry name" value="GLUCOSE TRANSPORTER 4 ENHANCER FACTOR, ISOFORM G"/>
    <property type="match status" value="1"/>
</dbReference>
<proteinExistence type="predicted"/>
<evidence type="ECO:0000313" key="11">
    <source>
        <dbReference type="EnsemblMetazoa" id="KAF7489778.1"/>
    </source>
</evidence>
<keyword evidence="6" id="KW-0238">DNA-binding</keyword>
<dbReference type="GO" id="GO:0005634">
    <property type="term" value="C:nucleus"/>
    <property type="evidence" value="ECO:0007669"/>
    <property type="project" value="UniProtKB-SubCell"/>
</dbReference>
<reference evidence="10" key="2">
    <citation type="submission" date="2020-01" db="EMBL/GenBank/DDBJ databases">
        <authorList>
            <person name="Korhonen P.K.K."/>
            <person name="Guangxu M.G."/>
            <person name="Wang T.W."/>
            <person name="Stroehlein A.J.S."/>
            <person name="Young N.D."/>
            <person name="Ang C.-S.A."/>
            <person name="Fernando D.W.F."/>
            <person name="Lu H.L."/>
            <person name="Taylor S.T."/>
            <person name="Ehtesham M.E.M."/>
            <person name="Najaraj S.H.N."/>
            <person name="Harsha G.H.G."/>
            <person name="Madugundu A.M."/>
            <person name="Renuse S.R."/>
            <person name="Holt D.H."/>
            <person name="Pandey A.P."/>
            <person name="Papenfuss A.P."/>
            <person name="Gasser R.B.G."/>
            <person name="Fischer K.F."/>
        </authorList>
    </citation>
    <scope>NUCLEOTIDE SEQUENCE</scope>
    <source>
        <strain evidence="10">SSS_KF_BRIS2020</strain>
    </source>
</reference>
<evidence type="ECO:0000256" key="4">
    <source>
        <dbReference type="ARBA" id="ARBA00022833"/>
    </source>
</evidence>
<keyword evidence="3" id="KW-0863">Zinc-finger</keyword>
<evidence type="ECO:0000313" key="12">
    <source>
        <dbReference type="Proteomes" id="UP000070412"/>
    </source>
</evidence>
<dbReference type="OrthoDB" id="5950721at2759"/>
<reference evidence="12" key="1">
    <citation type="journal article" date="2020" name="PLoS Negl. Trop. Dis.">
        <title>High-quality nuclear genome for Sarcoptes scabiei-A critical resource for a neglected parasite.</title>
        <authorList>
            <person name="Korhonen P.K."/>
            <person name="Gasser R.B."/>
            <person name="Ma G."/>
            <person name="Wang T."/>
            <person name="Stroehlein A.J."/>
            <person name="Young N.D."/>
            <person name="Ang C.S."/>
            <person name="Fernando D.D."/>
            <person name="Lu H.C."/>
            <person name="Taylor S."/>
            <person name="Reynolds S.L."/>
            <person name="Mofiz E."/>
            <person name="Najaraj S.H."/>
            <person name="Gowda H."/>
            <person name="Madugundu A."/>
            <person name="Renuse S."/>
            <person name="Holt D."/>
            <person name="Pandey A."/>
            <person name="Papenfuss A.T."/>
            <person name="Fischer K."/>
        </authorList>
    </citation>
    <scope>NUCLEOTIDE SEQUENCE [LARGE SCALE GENOMIC DNA]</scope>
</reference>
<feature type="region of interest" description="Disordered" evidence="9">
    <location>
        <begin position="370"/>
        <end position="406"/>
    </location>
</feature>
<keyword evidence="8" id="KW-0539">Nucleus</keyword>
<evidence type="ECO:0000256" key="5">
    <source>
        <dbReference type="ARBA" id="ARBA00023015"/>
    </source>
</evidence>
<feature type="compositionally biased region" description="Polar residues" evidence="9">
    <location>
        <begin position="377"/>
        <end position="388"/>
    </location>
</feature>
<dbReference type="EMBL" id="WVUK01000064">
    <property type="protein sequence ID" value="KAF7489778.1"/>
    <property type="molecule type" value="Genomic_DNA"/>
</dbReference>
<dbReference type="GO" id="GO:0008270">
    <property type="term" value="F:zinc ion binding"/>
    <property type="evidence" value="ECO:0007669"/>
    <property type="project" value="UniProtKB-KW"/>
</dbReference>
<feature type="compositionally biased region" description="Low complexity" evidence="9">
    <location>
        <begin position="240"/>
        <end position="256"/>
    </location>
</feature>
<comment type="subcellular location">
    <subcellularLocation>
        <location evidence="1">Nucleus</location>
    </subcellularLocation>
</comment>
<feature type="compositionally biased region" description="Polar residues" evidence="9">
    <location>
        <begin position="468"/>
        <end position="479"/>
    </location>
</feature>
<sequence>MKISNHNNNNNNNTILHRLYLPLSRNKKNQNPINNPKHSRRKVSKNIPLNEHNNDENFSSSPSLSYSFSSPSSSLSSSSSSSISSSVPLLVFSISSGRKRRPTDMAIGIINGSLNCLNSNSNSTGSNGNSNSLTNSRNGSSDIVMDECAAALVLMSLSASPRSLLYFMIVKTAPSKLYKCTWPGCKHRTFVLKDIEQHVRVDHLQKQKDDEEMMSGDEEFYYTEVETGLDLNGSEFFINQNNPLHMNNHQHQQQQNSSGPESPISLSETDAASSSSSSSVLAMAIGDNSMDSSSNPPSPITINYQGYPYNNRHQKQLASSQHLLQHHPFSSSSAFIPVQNQYRHLEDHEYNRKPEQIGIQIVNNDTGTVINRRGRKSNQTSHPINIPSSLDHRNQSNSQSPISSSYGGFNSTASSFSSGFGSFTGSSIGSSSFSPISPQHRSHSGSLSSGSSSGNKFVRISNGRANGGSMNSSSPLNVNSANTTAVLNRTSPTKRVRGETRKCRKVYGMDKKDSWCTQCKWKKACSRFID</sequence>
<feature type="compositionally biased region" description="Low complexity" evidence="9">
    <location>
        <begin position="395"/>
        <end position="406"/>
    </location>
</feature>
<dbReference type="EnsemblMetazoa" id="SSS_2811s_mrna">
    <property type="protein sequence ID" value="KAF7489778.1"/>
    <property type="gene ID" value="SSS_2811"/>
</dbReference>
<evidence type="ECO:0000256" key="3">
    <source>
        <dbReference type="ARBA" id="ARBA00022771"/>
    </source>
</evidence>
<keyword evidence="5" id="KW-0805">Transcription regulation</keyword>
<keyword evidence="4" id="KW-0862">Zinc</keyword>
<feature type="region of interest" description="Disordered" evidence="9">
    <location>
        <begin position="240"/>
        <end position="307"/>
    </location>
</feature>
<evidence type="ECO:0000256" key="8">
    <source>
        <dbReference type="ARBA" id="ARBA00023242"/>
    </source>
</evidence>
<organism evidence="10">
    <name type="scientific">Sarcoptes scabiei</name>
    <name type="common">Itch mite</name>
    <name type="synonym">Acarus scabiei</name>
    <dbReference type="NCBI Taxonomy" id="52283"/>
    <lineage>
        <taxon>Eukaryota</taxon>
        <taxon>Metazoa</taxon>
        <taxon>Ecdysozoa</taxon>
        <taxon>Arthropoda</taxon>
        <taxon>Chelicerata</taxon>
        <taxon>Arachnida</taxon>
        <taxon>Acari</taxon>
        <taxon>Acariformes</taxon>
        <taxon>Sarcoptiformes</taxon>
        <taxon>Astigmata</taxon>
        <taxon>Psoroptidia</taxon>
        <taxon>Sarcoptoidea</taxon>
        <taxon>Sarcoptidae</taxon>
        <taxon>Sarcoptinae</taxon>
        <taxon>Sarcoptes</taxon>
    </lineage>
</organism>
<dbReference type="GO" id="GO:0003700">
    <property type="term" value="F:DNA-binding transcription factor activity"/>
    <property type="evidence" value="ECO:0007669"/>
    <property type="project" value="TreeGrafter"/>
</dbReference>
<evidence type="ECO:0000256" key="2">
    <source>
        <dbReference type="ARBA" id="ARBA00022723"/>
    </source>
</evidence>
<dbReference type="GO" id="GO:0006357">
    <property type="term" value="P:regulation of transcription by RNA polymerase II"/>
    <property type="evidence" value="ECO:0007669"/>
    <property type="project" value="TreeGrafter"/>
</dbReference>
<keyword evidence="2" id="KW-0479">Metal-binding</keyword>
<evidence type="ECO:0000313" key="10">
    <source>
        <dbReference type="EMBL" id="KAF7489778.1"/>
    </source>
</evidence>
<accession>A0A834VDJ7</accession>
<feature type="compositionally biased region" description="Polar residues" evidence="9">
    <location>
        <begin position="257"/>
        <end position="272"/>
    </location>
</feature>
<evidence type="ECO:0000256" key="6">
    <source>
        <dbReference type="ARBA" id="ARBA00023125"/>
    </source>
</evidence>
<feature type="region of interest" description="Disordered" evidence="9">
    <location>
        <begin position="26"/>
        <end position="63"/>
    </location>
</feature>
<name>A0A834VDJ7_SARSC</name>
<feature type="region of interest" description="Disordered" evidence="9">
    <location>
        <begin position="430"/>
        <end position="479"/>
    </location>
</feature>
<keyword evidence="7" id="KW-0804">Transcription</keyword>